<proteinExistence type="predicted"/>
<dbReference type="Gene3D" id="1.10.10.10">
    <property type="entry name" value="Winged helix-like DNA-binding domain superfamily/Winged helix DNA-binding domain"/>
    <property type="match status" value="1"/>
</dbReference>
<dbReference type="PRINTS" id="PR00598">
    <property type="entry name" value="HTHMARR"/>
</dbReference>
<accession>A0A2W5AHD7</accession>
<comment type="caution">
    <text evidence="2">The sequence shown here is derived from an EMBL/GenBank/DDBJ whole genome shotgun (WGS) entry which is preliminary data.</text>
</comment>
<dbReference type="Pfam" id="PF12802">
    <property type="entry name" value="MarR_2"/>
    <property type="match status" value="1"/>
</dbReference>
<dbReference type="EMBL" id="QFNN01000006">
    <property type="protein sequence ID" value="PZO91679.1"/>
    <property type="molecule type" value="Genomic_DNA"/>
</dbReference>
<evidence type="ECO:0000259" key="1">
    <source>
        <dbReference type="PROSITE" id="PS50995"/>
    </source>
</evidence>
<dbReference type="GO" id="GO:0006950">
    <property type="term" value="P:response to stress"/>
    <property type="evidence" value="ECO:0007669"/>
    <property type="project" value="TreeGrafter"/>
</dbReference>
<dbReference type="InterPro" id="IPR000835">
    <property type="entry name" value="HTH_MarR-typ"/>
</dbReference>
<dbReference type="AlphaFoldDB" id="A0A2W5AHD7"/>
<gene>
    <name evidence="2" type="ORF">DI623_02570</name>
</gene>
<dbReference type="GO" id="GO:0003700">
    <property type="term" value="F:DNA-binding transcription factor activity"/>
    <property type="evidence" value="ECO:0007669"/>
    <property type="project" value="InterPro"/>
</dbReference>
<dbReference type="PANTHER" id="PTHR33164:SF105">
    <property type="entry name" value="TRANSCRIPTIONAL REPRESSOR PROTEIN-RELATED"/>
    <property type="match status" value="1"/>
</dbReference>
<evidence type="ECO:0000313" key="3">
    <source>
        <dbReference type="Proteomes" id="UP000249066"/>
    </source>
</evidence>
<dbReference type="SUPFAM" id="SSF46785">
    <property type="entry name" value="Winged helix' DNA-binding domain"/>
    <property type="match status" value="1"/>
</dbReference>
<name>A0A2W5AHD7_9SPHN</name>
<protein>
    <submittedName>
        <fullName evidence="2">MarR family transcriptional regulator</fullName>
    </submittedName>
</protein>
<dbReference type="Proteomes" id="UP000249066">
    <property type="component" value="Unassembled WGS sequence"/>
</dbReference>
<organism evidence="2 3">
    <name type="scientific">Sphingomonas sanxanigenens</name>
    <dbReference type="NCBI Taxonomy" id="397260"/>
    <lineage>
        <taxon>Bacteria</taxon>
        <taxon>Pseudomonadati</taxon>
        <taxon>Pseudomonadota</taxon>
        <taxon>Alphaproteobacteria</taxon>
        <taxon>Sphingomonadales</taxon>
        <taxon>Sphingomonadaceae</taxon>
        <taxon>Sphingomonas</taxon>
    </lineage>
</organism>
<evidence type="ECO:0000313" key="2">
    <source>
        <dbReference type="EMBL" id="PZO91679.1"/>
    </source>
</evidence>
<dbReference type="PANTHER" id="PTHR33164">
    <property type="entry name" value="TRANSCRIPTIONAL REGULATOR, MARR FAMILY"/>
    <property type="match status" value="1"/>
</dbReference>
<reference evidence="2 3" key="1">
    <citation type="submission" date="2017-08" db="EMBL/GenBank/DDBJ databases">
        <title>Infants hospitalized years apart are colonized by the same room-sourced microbial strains.</title>
        <authorList>
            <person name="Brooks B."/>
            <person name="Olm M.R."/>
            <person name="Firek B.A."/>
            <person name="Baker R."/>
            <person name="Thomas B.C."/>
            <person name="Morowitz M.J."/>
            <person name="Banfield J.F."/>
        </authorList>
    </citation>
    <scope>NUCLEOTIDE SEQUENCE [LARGE SCALE GENOMIC DNA]</scope>
    <source>
        <strain evidence="2">S2_018_000_R2_101</strain>
    </source>
</reference>
<sequence length="164" mass="18576">MQQAPERRSIDYLEELRHSPHVCLAEGLRAANRAVGKIYAAHMAGAEVSPAQSSLLTRLYYLREATMSDLAAHMETDRTTMARNVDLLRRSGHVEIVTGREDRRRKLVRMTDKGFAALERSLPLWREAQDALRAALGEAMWASLLSETRELARLGGLAHDRRER</sequence>
<dbReference type="InterPro" id="IPR039422">
    <property type="entry name" value="MarR/SlyA-like"/>
</dbReference>
<dbReference type="InterPro" id="IPR036388">
    <property type="entry name" value="WH-like_DNA-bd_sf"/>
</dbReference>
<feature type="domain" description="HTH marR-type" evidence="1">
    <location>
        <begin position="21"/>
        <end position="163"/>
    </location>
</feature>
<dbReference type="PROSITE" id="PS50995">
    <property type="entry name" value="HTH_MARR_2"/>
    <property type="match status" value="1"/>
</dbReference>
<dbReference type="InterPro" id="IPR036390">
    <property type="entry name" value="WH_DNA-bd_sf"/>
</dbReference>
<dbReference type="SMART" id="SM00347">
    <property type="entry name" value="HTH_MARR"/>
    <property type="match status" value="1"/>
</dbReference>